<name>A0A9X4JWR3_9FIRM</name>
<reference evidence="2" key="1">
    <citation type="submission" date="2022-02" db="EMBL/GenBank/DDBJ databases">
        <authorList>
            <person name="Leng L."/>
        </authorList>
    </citation>
    <scope>NUCLEOTIDE SEQUENCE</scope>
    <source>
        <strain evidence="2">JI</strain>
    </source>
</reference>
<protein>
    <submittedName>
        <fullName evidence="2">Uncharacterized protein</fullName>
    </submittedName>
</protein>
<evidence type="ECO:0000313" key="3">
    <source>
        <dbReference type="Proteomes" id="UP001154312"/>
    </source>
</evidence>
<feature type="transmembrane region" description="Helical" evidence="1">
    <location>
        <begin position="106"/>
        <end position="126"/>
    </location>
</feature>
<comment type="caution">
    <text evidence="2">The sequence shown here is derived from an EMBL/GenBank/DDBJ whole genome shotgun (WGS) entry which is preliminary data.</text>
</comment>
<dbReference type="EMBL" id="JAKOAV010000040">
    <property type="protein sequence ID" value="MDF9409733.1"/>
    <property type="molecule type" value="Genomic_DNA"/>
</dbReference>
<keyword evidence="1" id="KW-0472">Membrane</keyword>
<dbReference type="PROSITE" id="PS51257">
    <property type="entry name" value="PROKAR_LIPOPROTEIN"/>
    <property type="match status" value="1"/>
</dbReference>
<feature type="transmembrane region" description="Helical" evidence="1">
    <location>
        <begin position="40"/>
        <end position="61"/>
    </location>
</feature>
<dbReference type="Proteomes" id="UP001154312">
    <property type="component" value="Unassembled WGS sequence"/>
</dbReference>
<feature type="transmembrane region" description="Helical" evidence="1">
    <location>
        <begin position="73"/>
        <end position="94"/>
    </location>
</feature>
<proteinExistence type="predicted"/>
<keyword evidence="1" id="KW-0812">Transmembrane</keyword>
<dbReference type="RefSeq" id="WP_277445240.1">
    <property type="nucleotide sequence ID" value="NZ_JAKOAV010000040.1"/>
</dbReference>
<accession>A0A9X4JWR3</accession>
<evidence type="ECO:0000256" key="1">
    <source>
        <dbReference type="SAM" id="Phobius"/>
    </source>
</evidence>
<keyword evidence="3" id="KW-1185">Reference proteome</keyword>
<sequence length="137" mass="16792">MADKKRWRELFIVSILASFLGCITDEIMHHYTLWQYKNGHPLLINMADDFGVYAVVTYLFIQWLPKNQTFQIMFGYLLAWTSFAISIELLYYFSNHLVYYQWWNSWHSYVADWFLFLLFYQFHKVFNLKELSQKKEI</sequence>
<dbReference type="NCBIfam" id="NF041644">
    <property type="entry name" value="CBO0543_fam"/>
    <property type="match status" value="1"/>
</dbReference>
<evidence type="ECO:0000313" key="2">
    <source>
        <dbReference type="EMBL" id="MDF9409733.1"/>
    </source>
</evidence>
<dbReference type="AlphaFoldDB" id="A0A9X4JWR3"/>
<organism evidence="2 3">
    <name type="scientific">Pelotomaculum isophthalicicum JI</name>
    <dbReference type="NCBI Taxonomy" id="947010"/>
    <lineage>
        <taxon>Bacteria</taxon>
        <taxon>Bacillati</taxon>
        <taxon>Bacillota</taxon>
        <taxon>Clostridia</taxon>
        <taxon>Eubacteriales</taxon>
        <taxon>Desulfotomaculaceae</taxon>
        <taxon>Pelotomaculum</taxon>
    </lineage>
</organism>
<keyword evidence="1" id="KW-1133">Transmembrane helix</keyword>
<gene>
    <name evidence="2" type="ORF">L7E55_15480</name>
</gene>
<dbReference type="InterPro" id="IPR048147">
    <property type="entry name" value="CBO0543-like"/>
</dbReference>